<gene>
    <name evidence="2" type="ORF">Pla163_09250</name>
</gene>
<evidence type="ECO:0008006" key="4">
    <source>
        <dbReference type="Google" id="ProtNLM"/>
    </source>
</evidence>
<evidence type="ECO:0000256" key="1">
    <source>
        <dbReference type="SAM" id="Phobius"/>
    </source>
</evidence>
<feature type="transmembrane region" description="Helical" evidence="1">
    <location>
        <begin position="21"/>
        <end position="44"/>
    </location>
</feature>
<dbReference type="Proteomes" id="UP000319342">
    <property type="component" value="Chromosome"/>
</dbReference>
<keyword evidence="1" id="KW-0812">Transmembrane</keyword>
<feature type="transmembrane region" description="Helical" evidence="1">
    <location>
        <begin position="64"/>
        <end position="94"/>
    </location>
</feature>
<keyword evidence="1" id="KW-1133">Transmembrane helix</keyword>
<evidence type="ECO:0000313" key="3">
    <source>
        <dbReference type="Proteomes" id="UP000319342"/>
    </source>
</evidence>
<keyword evidence="1" id="KW-0472">Membrane</keyword>
<protein>
    <recommendedName>
        <fullName evidence="4">Mg(2+) transport ATPase</fullName>
    </recommendedName>
</protein>
<reference evidence="2 3" key="1">
    <citation type="submission" date="2019-02" db="EMBL/GenBank/DDBJ databases">
        <title>Deep-cultivation of Planctomycetes and their phenomic and genomic characterization uncovers novel biology.</title>
        <authorList>
            <person name="Wiegand S."/>
            <person name="Jogler M."/>
            <person name="Boedeker C."/>
            <person name="Pinto D."/>
            <person name="Vollmers J."/>
            <person name="Rivas-Marin E."/>
            <person name="Kohn T."/>
            <person name="Peeters S.H."/>
            <person name="Heuer A."/>
            <person name="Rast P."/>
            <person name="Oberbeckmann S."/>
            <person name="Bunk B."/>
            <person name="Jeske O."/>
            <person name="Meyerdierks A."/>
            <person name="Storesund J.E."/>
            <person name="Kallscheuer N."/>
            <person name="Luecker S."/>
            <person name="Lage O.M."/>
            <person name="Pohl T."/>
            <person name="Merkel B.J."/>
            <person name="Hornburger P."/>
            <person name="Mueller R.-W."/>
            <person name="Bruemmer F."/>
            <person name="Labrenz M."/>
            <person name="Spormann A.M."/>
            <person name="Op den Camp H."/>
            <person name="Overmann J."/>
            <person name="Amann R."/>
            <person name="Jetten M.S.M."/>
            <person name="Mascher T."/>
            <person name="Medema M.H."/>
            <person name="Devos D.P."/>
            <person name="Kaster A.-K."/>
            <person name="Ovreas L."/>
            <person name="Rohde M."/>
            <person name="Galperin M.Y."/>
            <person name="Jogler C."/>
        </authorList>
    </citation>
    <scope>NUCLEOTIDE SEQUENCE [LARGE SCALE GENOMIC DNA]</scope>
    <source>
        <strain evidence="2 3">Pla163</strain>
    </source>
</reference>
<name>A0A518CX83_9BACT</name>
<dbReference type="AlphaFoldDB" id="A0A518CX83"/>
<proteinExistence type="predicted"/>
<keyword evidence="3" id="KW-1185">Reference proteome</keyword>
<sequence>MNVEFQRFLESLSALETNSATGVQSLAVSLLLAFLLGQCIAVVYRWTHVGVSYSRTFTQSLVVLTMAVTLVMFVIGDNIVTAFGLLGALAIIRFRNVLKDTRDTSFIFVALVLGMALGAQRHVVALFGASALLAVILYMRAVDFGATTRFDGHLSVRLPHLPTSAGEMQTTLRRFCRRVRQVSSRHVAGGEAVEYVFEVRLRDRQRGDEMVEELRQYARATDASLVVRDQIAEI</sequence>
<dbReference type="OrthoDB" id="9803265at2"/>
<dbReference type="RefSeq" id="WP_145184222.1">
    <property type="nucleotide sequence ID" value="NZ_CP036290.1"/>
</dbReference>
<accession>A0A518CX83</accession>
<evidence type="ECO:0000313" key="2">
    <source>
        <dbReference type="EMBL" id="QDU83824.1"/>
    </source>
</evidence>
<organism evidence="2 3">
    <name type="scientific">Rohdeia mirabilis</name>
    <dbReference type="NCBI Taxonomy" id="2528008"/>
    <lineage>
        <taxon>Bacteria</taxon>
        <taxon>Pseudomonadati</taxon>
        <taxon>Planctomycetota</taxon>
        <taxon>Planctomycetia</taxon>
        <taxon>Planctomycetia incertae sedis</taxon>
        <taxon>Rohdeia</taxon>
    </lineage>
</organism>
<feature type="transmembrane region" description="Helical" evidence="1">
    <location>
        <begin position="106"/>
        <end position="139"/>
    </location>
</feature>
<dbReference type="InterPro" id="IPR032531">
    <property type="entry name" value="DUF4956"/>
</dbReference>
<dbReference type="Pfam" id="PF16316">
    <property type="entry name" value="DUF4956"/>
    <property type="match status" value="1"/>
</dbReference>
<dbReference type="EMBL" id="CP036290">
    <property type="protein sequence ID" value="QDU83824.1"/>
    <property type="molecule type" value="Genomic_DNA"/>
</dbReference>